<dbReference type="Gene3D" id="1.20.1260.10">
    <property type="match status" value="1"/>
</dbReference>
<name>A0A7M1RX14_9CAUD</name>
<dbReference type="GO" id="GO:0003677">
    <property type="term" value="F:DNA binding"/>
    <property type="evidence" value="ECO:0007669"/>
    <property type="project" value="UniProtKB-KW"/>
</dbReference>
<dbReference type="InterPro" id="IPR009078">
    <property type="entry name" value="Ferritin-like_SF"/>
</dbReference>
<dbReference type="SUPFAM" id="SSF47240">
    <property type="entry name" value="Ferritin-like"/>
    <property type="match status" value="1"/>
</dbReference>
<evidence type="ECO:0000313" key="1">
    <source>
        <dbReference type="EMBL" id="QOR58977.1"/>
    </source>
</evidence>
<proteinExistence type="predicted"/>
<dbReference type="GeneID" id="65129469"/>
<organism evidence="1 2">
    <name type="scientific">uncultured phage cr108_1</name>
    <dbReference type="NCBI Taxonomy" id="2772069"/>
    <lineage>
        <taxon>Viruses</taxon>
        <taxon>Duplodnaviria</taxon>
        <taxon>Heunggongvirae</taxon>
        <taxon>Uroviricota</taxon>
        <taxon>Caudoviricetes</taxon>
        <taxon>Crassvirales</taxon>
        <taxon>Steigviridae</taxon>
        <taxon>Asinivirinae</taxon>
        <taxon>Pipoluvirus</taxon>
        <taxon>Pipoluvirus rarus</taxon>
    </lineage>
</organism>
<keyword evidence="2" id="KW-1185">Reference proteome</keyword>
<dbReference type="Proteomes" id="UP000594030">
    <property type="component" value="Segment"/>
</dbReference>
<dbReference type="InterPro" id="IPR012347">
    <property type="entry name" value="Ferritin-like"/>
</dbReference>
<sequence length="127" mass="14683">MEQMDFDRVITFVNELYGSYFKLKEIHWNTFSKSLHLLIDEINDDLLEYVDDITENIMGLNDSRFGYGVINPNIPNTTDPKEILKVLAAKAEYLKSGMTAGRYAGIVNILDDFAQTMNRYIYLSVDR</sequence>
<dbReference type="KEGG" id="vg:65129469"/>
<protein>
    <submittedName>
        <fullName evidence="1">DNA-binding protein</fullName>
    </submittedName>
</protein>
<evidence type="ECO:0000313" key="2">
    <source>
        <dbReference type="Proteomes" id="UP000594030"/>
    </source>
</evidence>
<keyword evidence="1" id="KW-0238">DNA-binding</keyword>
<dbReference type="EMBL" id="MT774385">
    <property type="protein sequence ID" value="QOR58977.1"/>
    <property type="molecule type" value="Genomic_DNA"/>
</dbReference>
<reference evidence="1 2" key="1">
    <citation type="submission" date="2020-07" db="EMBL/GenBank/DDBJ databases">
        <title>Taxonomic proposal: Crassvirales, a new order of highly abundant and diverse bacterial viruses.</title>
        <authorList>
            <person name="Shkoporov A.N."/>
            <person name="Stockdale S.R."/>
            <person name="Guerin E."/>
            <person name="Ross R.P."/>
            <person name="Hill C."/>
        </authorList>
    </citation>
    <scope>NUCLEOTIDE SEQUENCE [LARGE SCALE GENOMIC DNA]</scope>
</reference>
<dbReference type="RefSeq" id="YP_010111135.1">
    <property type="nucleotide sequence ID" value="NC_055878.1"/>
</dbReference>
<accession>A0A7M1RX14</accession>